<name>A0AAD2JY58_9AGAR</name>
<dbReference type="AlphaFoldDB" id="A0AAD2JY58"/>
<dbReference type="EMBL" id="CAVNYO010000138">
    <property type="protein sequence ID" value="CAK5268332.1"/>
    <property type="molecule type" value="Genomic_DNA"/>
</dbReference>
<reference evidence="2" key="1">
    <citation type="submission" date="2023-11" db="EMBL/GenBank/DDBJ databases">
        <authorList>
            <person name="De Vega J J."/>
            <person name="De Vega J J."/>
        </authorList>
    </citation>
    <scope>NUCLEOTIDE SEQUENCE</scope>
</reference>
<feature type="compositionally biased region" description="Polar residues" evidence="1">
    <location>
        <begin position="112"/>
        <end position="125"/>
    </location>
</feature>
<protein>
    <submittedName>
        <fullName evidence="2">Uncharacterized protein</fullName>
    </submittedName>
</protein>
<comment type="caution">
    <text evidence="2">The sequence shown here is derived from an EMBL/GenBank/DDBJ whole genome shotgun (WGS) entry which is preliminary data.</text>
</comment>
<sequence>MIFRIPGTLMKQAIKSPTTALQSRADGLSNVSLLACLSVVRNNSISCVHDRAAPSLRHGRTKSPCSQHIWSNLSDGGHTYFLELCSRWNRNDPRGESVQNRGRPRLRMSPHLVSSSRLQSNRPPV</sequence>
<proteinExistence type="predicted"/>
<evidence type="ECO:0000313" key="3">
    <source>
        <dbReference type="Proteomes" id="UP001295794"/>
    </source>
</evidence>
<dbReference type="Proteomes" id="UP001295794">
    <property type="component" value="Unassembled WGS sequence"/>
</dbReference>
<evidence type="ECO:0000256" key="1">
    <source>
        <dbReference type="SAM" id="MobiDB-lite"/>
    </source>
</evidence>
<gene>
    <name evidence="2" type="ORF">MYCIT1_LOCUS11490</name>
</gene>
<organism evidence="2 3">
    <name type="scientific">Mycena citricolor</name>
    <dbReference type="NCBI Taxonomy" id="2018698"/>
    <lineage>
        <taxon>Eukaryota</taxon>
        <taxon>Fungi</taxon>
        <taxon>Dikarya</taxon>
        <taxon>Basidiomycota</taxon>
        <taxon>Agaricomycotina</taxon>
        <taxon>Agaricomycetes</taxon>
        <taxon>Agaricomycetidae</taxon>
        <taxon>Agaricales</taxon>
        <taxon>Marasmiineae</taxon>
        <taxon>Mycenaceae</taxon>
        <taxon>Mycena</taxon>
    </lineage>
</organism>
<accession>A0AAD2JY58</accession>
<evidence type="ECO:0000313" key="2">
    <source>
        <dbReference type="EMBL" id="CAK5268332.1"/>
    </source>
</evidence>
<feature type="region of interest" description="Disordered" evidence="1">
    <location>
        <begin position="90"/>
        <end position="125"/>
    </location>
</feature>
<keyword evidence="3" id="KW-1185">Reference proteome</keyword>